<dbReference type="InterPro" id="IPR026262">
    <property type="entry name" value="DinJ"/>
</dbReference>
<evidence type="ECO:0000313" key="4">
    <source>
        <dbReference type="Proteomes" id="UP000501727"/>
    </source>
</evidence>
<organism evidence="3 4">
    <name type="scientific">Adlercreutzia hattorii</name>
    <dbReference type="NCBI Taxonomy" id="2707299"/>
    <lineage>
        <taxon>Bacteria</taxon>
        <taxon>Bacillati</taxon>
        <taxon>Actinomycetota</taxon>
        <taxon>Coriobacteriia</taxon>
        <taxon>Eggerthellales</taxon>
        <taxon>Eggerthellaceae</taxon>
        <taxon>Adlercreutzia</taxon>
    </lineage>
</organism>
<dbReference type="NCBIfam" id="TIGR02384">
    <property type="entry name" value="RelB_DinJ"/>
    <property type="match status" value="1"/>
</dbReference>
<reference evidence="4" key="1">
    <citation type="journal article" date="2020" name="Microbiol. Resour. Announc.">
        <title>Complete Genome Sequence of Adlercreutzia sp. Strain 8CFCBH1, a Potent Producer of Equol, Isolated from Healthy Japanese Feces.</title>
        <authorList>
            <person name="Ogata Y."/>
            <person name="Sakamoto M."/>
            <person name="Ohkuma M."/>
            <person name="Hattori M."/>
            <person name="Suda W."/>
        </authorList>
    </citation>
    <scope>NUCLEOTIDE SEQUENCE [LARGE SCALE GENOMIC DNA]</scope>
    <source>
        <strain evidence="4">8CFCBH1</strain>
    </source>
</reference>
<evidence type="ECO:0000256" key="2">
    <source>
        <dbReference type="ARBA" id="ARBA00022649"/>
    </source>
</evidence>
<reference evidence="4" key="2">
    <citation type="submission" date="2020-03" db="EMBL/GenBank/DDBJ databases">
        <title>Complete Genome Sequence of Adlercreutzia sp. strain 8CFCBH1 Producing Equol, Isolated from Healthy Japanese Feces.</title>
        <authorList>
            <person name="Ogata Y."/>
            <person name="Sakamoto M."/>
            <person name="Ohkuma M."/>
            <person name="Hattori M."/>
            <person name="Suda W."/>
        </authorList>
    </citation>
    <scope>NUCLEOTIDE SEQUENCE [LARGE SCALE GENOMIC DNA]</scope>
    <source>
        <strain evidence="4">8CFCBH1</strain>
    </source>
</reference>
<dbReference type="InterPro" id="IPR007337">
    <property type="entry name" value="RelB/DinJ"/>
</dbReference>
<dbReference type="PANTHER" id="PTHR38781">
    <property type="entry name" value="ANTITOXIN DINJ-RELATED"/>
    <property type="match status" value="1"/>
</dbReference>
<dbReference type="RefSeq" id="WP_173115424.1">
    <property type="nucleotide sequence ID" value="NZ_AP022829.1"/>
</dbReference>
<proteinExistence type="inferred from homology"/>
<keyword evidence="2" id="KW-1277">Toxin-antitoxin system</keyword>
<keyword evidence="4" id="KW-1185">Reference proteome</keyword>
<dbReference type="Gene3D" id="1.10.1220.10">
    <property type="entry name" value="Met repressor-like"/>
    <property type="match status" value="1"/>
</dbReference>
<dbReference type="GO" id="GO:0006351">
    <property type="term" value="P:DNA-templated transcription"/>
    <property type="evidence" value="ECO:0007669"/>
    <property type="project" value="TreeGrafter"/>
</dbReference>
<comment type="similarity">
    <text evidence="1">Belongs to the RelB/DinJ antitoxin family.</text>
</comment>
<evidence type="ECO:0008006" key="5">
    <source>
        <dbReference type="Google" id="ProtNLM"/>
    </source>
</evidence>
<dbReference type="InterPro" id="IPR013321">
    <property type="entry name" value="Arc_rbn_hlx_hlx"/>
</dbReference>
<protein>
    <recommendedName>
        <fullName evidence="5">Type II toxin-antitoxin system RelB/DinJ family antitoxin</fullName>
    </recommendedName>
</protein>
<dbReference type="Pfam" id="PF04221">
    <property type="entry name" value="RelB"/>
    <property type="match status" value="1"/>
</dbReference>
<dbReference type="GO" id="GO:0006355">
    <property type="term" value="P:regulation of DNA-templated transcription"/>
    <property type="evidence" value="ECO:0007669"/>
    <property type="project" value="InterPro"/>
</dbReference>
<evidence type="ECO:0000313" key="3">
    <source>
        <dbReference type="EMBL" id="BCA89749.1"/>
    </source>
</evidence>
<dbReference type="PANTHER" id="PTHR38781:SF1">
    <property type="entry name" value="ANTITOXIN DINJ-RELATED"/>
    <property type="match status" value="1"/>
</dbReference>
<dbReference type="Proteomes" id="UP000501727">
    <property type="component" value="Chromosome"/>
</dbReference>
<sequence length="90" mass="9854">MAASTLTIRLDSNLKDEASRVVEHYGLDISTAMRAFLTQIVNTNAIPLSLDYEQPNEESLIAIRETKEMITNGSGESYSNAHDLIQAALA</sequence>
<name>A0A6F8SND7_9ACTN</name>
<dbReference type="GO" id="GO:0000987">
    <property type="term" value="F:cis-regulatory region sequence-specific DNA binding"/>
    <property type="evidence" value="ECO:0007669"/>
    <property type="project" value="InterPro"/>
</dbReference>
<dbReference type="PIRSF" id="PIRSF003108">
    <property type="entry name" value="DinJ"/>
    <property type="match status" value="1"/>
</dbReference>
<gene>
    <name evidence="3" type="ORF">ADCFC_22460</name>
</gene>
<dbReference type="KEGG" id="ahat:ADCFC_23680"/>
<dbReference type="EMBL" id="AP022829">
    <property type="protein sequence ID" value="BCA89749.1"/>
    <property type="molecule type" value="Genomic_DNA"/>
</dbReference>
<evidence type="ECO:0000256" key="1">
    <source>
        <dbReference type="ARBA" id="ARBA00010562"/>
    </source>
</evidence>
<accession>A0A6F8SND7</accession>
<dbReference type="GO" id="GO:0015643">
    <property type="term" value="F:toxic substance binding"/>
    <property type="evidence" value="ECO:0007669"/>
    <property type="project" value="InterPro"/>
</dbReference>
<dbReference type="GO" id="GO:0044010">
    <property type="term" value="P:single-species biofilm formation"/>
    <property type="evidence" value="ECO:0007669"/>
    <property type="project" value="InterPro"/>
</dbReference>
<dbReference type="AlphaFoldDB" id="A0A6F8SND7"/>